<keyword evidence="4" id="KW-1185">Reference proteome</keyword>
<reference evidence="3" key="1">
    <citation type="submission" date="2022-06" db="EMBL/GenBank/DDBJ databases">
        <title>Genomic Encyclopedia of Archaeal and Bacterial Type Strains, Phase II (KMG-II): from individual species to whole genera.</title>
        <authorList>
            <person name="Goeker M."/>
        </authorList>
    </citation>
    <scope>NUCLEOTIDE SEQUENCE</scope>
    <source>
        <strain evidence="3">DSM 26652</strain>
    </source>
</reference>
<dbReference type="EMBL" id="JAMTCS010000013">
    <property type="protein sequence ID" value="MCP2266701.1"/>
    <property type="molecule type" value="Genomic_DNA"/>
</dbReference>
<evidence type="ECO:0000313" key="3">
    <source>
        <dbReference type="EMBL" id="MCP2266701.1"/>
    </source>
</evidence>
<accession>A0A9X2JX08</accession>
<sequence length="910" mass="96995">MAETLPEPFTLDAVELHESVFTRARDQMLHLARVYPVDRLLAVFRVNAGLDTRGALPPGGWEDLGHPDEDAWGPDDYPGREAAPTANLLRGHYAGHFLSMLALAAAGAPDPADRTLLRGKVDALVDGLAEVQAALAATGRYSHPGFLAAYGEWQFSRLEGLAPYGEIWAPYYTCHKIMAGLLDAHRHTGSARALEVAAAMGRWVHARLSVVPAEQRARMWSLYIAGETGGMNEVLCDLAVLTGDRAFVGTARLFDLDPLLDAAAAGRDVLDGMHANQHAATLLGYLALADLTGEDRYRDAVVHLWDMLVPGRTYAHGGSGENELWGPAGVVAGDIGTRNAETCVTSNMVKIARALFERTGDPRYADYAERALTNQVLGSRRDVTSDDSPEVTYMFPVHPGALREYDNVGTCCGGTGLENHVRYQDAVYFRSAPGTPRVVWVNQYVASTLRWPDAGVRLTQDTRYPLEGGSRIRVDVTGDLELRLRVPGWVTSGAVVRVDGEAQTAGPDDGTDGAYLVLRRDWRPGTVVEIDLPLTLREVATPDDPSVVSLELGPTVLLARSAATTWLPVATAAWRRLDGTLDAPLVPGDGGTWHLGDLVLEPAWSGSDERYHLYLRRSDATIAFAGADPAADSGVPDVARPDGRTFLDTVWSDGGFADRPAFLEAVLRVTHEFAGLGLLGGDEARRVLVAAARCDVGRAGGPAAPGAPAGEEAALLARAPEAAHTGSAPRVAIVPAEAPAVSGWHLRPVALTVSARADAGQTAVEVRVGEAPWTPAGAGPLVLADGVHTVTARAVDSSGRERRVVREVSVDTRPPVTTATVRRLGARGVEISLSAADDVSGVDSIRWKGPDTFWATFAEPFTRALSDEPQVIEYTSTDRAGNQEPVRTLVLPGWGEPAAAVSVTPPTVVP</sequence>
<name>A0A9X2JX08_9MICO</name>
<dbReference type="Proteomes" id="UP001139493">
    <property type="component" value="Unassembled WGS sequence"/>
</dbReference>
<dbReference type="PANTHER" id="PTHR31151:SF0">
    <property type="entry name" value="PROLINE-TRNA LIGASE (DUF1680)"/>
    <property type="match status" value="1"/>
</dbReference>
<feature type="domain" description="Non-reducing end beta-L-arabinofuranosidase-like GH127 catalytic" evidence="1">
    <location>
        <begin position="13"/>
        <end position="425"/>
    </location>
</feature>
<proteinExistence type="predicted"/>
<dbReference type="InterPro" id="IPR012878">
    <property type="entry name" value="Beta-AFase-like_GH127_cat"/>
</dbReference>
<dbReference type="InterPro" id="IPR008928">
    <property type="entry name" value="6-hairpin_glycosidase_sf"/>
</dbReference>
<protein>
    <recommendedName>
        <fullName evidence="5">Glycosyl hydrolase</fullName>
    </recommendedName>
</protein>
<evidence type="ECO:0000259" key="1">
    <source>
        <dbReference type="Pfam" id="PF07944"/>
    </source>
</evidence>
<dbReference type="Pfam" id="PF20736">
    <property type="entry name" value="Glyco_hydro127M"/>
    <property type="match status" value="1"/>
</dbReference>
<gene>
    <name evidence="3" type="ORF">APR03_004071</name>
</gene>
<dbReference type="InterPro" id="IPR049046">
    <property type="entry name" value="Beta-AFase-like_GH127_middle"/>
</dbReference>
<feature type="domain" description="Non-reducing end beta-L-arabinofuranosidase-like GH127 middle" evidence="2">
    <location>
        <begin position="439"/>
        <end position="534"/>
    </location>
</feature>
<dbReference type="RefSeq" id="WP_253838843.1">
    <property type="nucleotide sequence ID" value="NZ_JAMTCS010000013.1"/>
</dbReference>
<dbReference type="SUPFAM" id="SSF48208">
    <property type="entry name" value="Six-hairpin glycosidases"/>
    <property type="match status" value="1"/>
</dbReference>
<organism evidence="3 4">
    <name type="scientific">Promicromonospora thailandica</name>
    <dbReference type="NCBI Taxonomy" id="765201"/>
    <lineage>
        <taxon>Bacteria</taxon>
        <taxon>Bacillati</taxon>
        <taxon>Actinomycetota</taxon>
        <taxon>Actinomycetes</taxon>
        <taxon>Micrococcales</taxon>
        <taxon>Promicromonosporaceae</taxon>
        <taxon>Promicromonospora</taxon>
    </lineage>
</organism>
<evidence type="ECO:0008006" key="5">
    <source>
        <dbReference type="Google" id="ProtNLM"/>
    </source>
</evidence>
<evidence type="ECO:0000313" key="4">
    <source>
        <dbReference type="Proteomes" id="UP001139493"/>
    </source>
</evidence>
<comment type="caution">
    <text evidence="3">The sequence shown here is derived from an EMBL/GenBank/DDBJ whole genome shotgun (WGS) entry which is preliminary data.</text>
</comment>
<dbReference type="PANTHER" id="PTHR31151">
    <property type="entry name" value="PROLINE-TRNA LIGASE (DUF1680)"/>
    <property type="match status" value="1"/>
</dbReference>
<evidence type="ECO:0000259" key="2">
    <source>
        <dbReference type="Pfam" id="PF20736"/>
    </source>
</evidence>
<dbReference type="Pfam" id="PF07944">
    <property type="entry name" value="Beta-AFase-like_GH127_cat"/>
    <property type="match status" value="1"/>
</dbReference>
<dbReference type="GO" id="GO:0005975">
    <property type="term" value="P:carbohydrate metabolic process"/>
    <property type="evidence" value="ECO:0007669"/>
    <property type="project" value="InterPro"/>
</dbReference>
<dbReference type="AlphaFoldDB" id="A0A9X2JX08"/>